<keyword evidence="4 7" id="KW-0812">Transmembrane</keyword>
<keyword evidence="6 7" id="KW-0472">Membrane</keyword>
<dbReference type="Pfam" id="PF07670">
    <property type="entry name" value="Gate"/>
    <property type="match status" value="1"/>
</dbReference>
<feature type="domain" description="Concentrative nucleoside transporter C-terminal" evidence="9">
    <location>
        <begin position="203"/>
        <end position="424"/>
    </location>
</feature>
<dbReference type="InterPro" id="IPR002668">
    <property type="entry name" value="CNT_N_dom"/>
</dbReference>
<dbReference type="FunCoup" id="M7XBT2">
    <property type="interactions" value="137"/>
</dbReference>
<sequence length="428" mass="45180">MEYFRGIIGIIVILAVAFLFSANKRRVDWRLVAIGVTLQAVFGFLITKVDAVAELFNLVSQGFVKFLSFSEDGAKFIFGDLATDTFGFIFAFKVLPTIIFFSTVSAGLYYLGILQKIVFGIAWVMARTMRLSGPESLSAAGNIFLGQTEAPLLVRPFIPTMSKSELMCLMTGGMATIAGGVLAGYVAFLGGSDPVEQAKFAAYLLGASIMNAPAAIVISKIMLPETDKEVINDSLEVSGENLGVNLIDAMSIGASDGLKLALNVGGMLLAFIAVIAALNFILDDLIGHYTGINAFVASSTGGQFSGFSLEYILGQIFRVFAWIIGVEWQETLRVGSLLGQKTVINEFVAYLSLADMKAAGDLSTKSVVIATYALCGFSNFSSIAIQVGGIGSIAPNQQGNLSKLGLKALTAATLACLMTATIAGALFG</sequence>
<dbReference type="EMBL" id="AMZY02000013">
    <property type="protein sequence ID" value="EMS32334.1"/>
    <property type="molecule type" value="Genomic_DNA"/>
</dbReference>
<dbReference type="Pfam" id="PF01773">
    <property type="entry name" value="Nucleos_tra2_N"/>
    <property type="match status" value="1"/>
</dbReference>
<evidence type="ECO:0000313" key="11">
    <source>
        <dbReference type="EMBL" id="EMS32334.1"/>
    </source>
</evidence>
<evidence type="ECO:0000313" key="12">
    <source>
        <dbReference type="Proteomes" id="UP000010953"/>
    </source>
</evidence>
<evidence type="ECO:0000256" key="3">
    <source>
        <dbReference type="ARBA" id="ARBA00022475"/>
    </source>
</evidence>
<evidence type="ECO:0000256" key="2">
    <source>
        <dbReference type="ARBA" id="ARBA00009033"/>
    </source>
</evidence>
<keyword evidence="3" id="KW-1003">Cell membrane</keyword>
<feature type="domain" description="Concentrative nucleoside transporter N-terminal" evidence="8">
    <location>
        <begin position="8"/>
        <end position="81"/>
    </location>
</feature>
<comment type="similarity">
    <text evidence="2">Belongs to the concentrative nucleoside transporter (CNT) (TC 2.A.41) family.</text>
</comment>
<proteinExistence type="inferred from homology"/>
<organism evidence="11 12">
    <name type="scientific">Mariniradius saccharolyticus AK6</name>
    <dbReference type="NCBI Taxonomy" id="1239962"/>
    <lineage>
        <taxon>Bacteria</taxon>
        <taxon>Pseudomonadati</taxon>
        <taxon>Bacteroidota</taxon>
        <taxon>Cytophagia</taxon>
        <taxon>Cytophagales</taxon>
        <taxon>Cyclobacteriaceae</taxon>
        <taxon>Mariniradius</taxon>
    </lineage>
</organism>
<comment type="subcellular location">
    <subcellularLocation>
        <location evidence="1">Cell membrane</location>
        <topology evidence="1">Multi-pass membrane protein</topology>
    </subcellularLocation>
</comment>
<keyword evidence="5 7" id="KW-1133">Transmembrane helix</keyword>
<keyword evidence="12" id="KW-1185">Reference proteome</keyword>
<feature type="transmembrane region" description="Helical" evidence="7">
    <location>
        <begin position="406"/>
        <end position="427"/>
    </location>
</feature>
<evidence type="ECO:0000256" key="5">
    <source>
        <dbReference type="ARBA" id="ARBA00022989"/>
    </source>
</evidence>
<evidence type="ECO:0000256" key="4">
    <source>
        <dbReference type="ARBA" id="ARBA00022692"/>
    </source>
</evidence>
<gene>
    <name evidence="11" type="ORF">C943_01061</name>
</gene>
<dbReference type="PANTHER" id="PTHR10590:SF4">
    <property type="entry name" value="SOLUTE CARRIER FAMILY 28 MEMBER 3"/>
    <property type="match status" value="1"/>
</dbReference>
<feature type="domain" description="Nucleoside transporter/FeoB GTPase Gate" evidence="10">
    <location>
        <begin position="91"/>
        <end position="190"/>
    </location>
</feature>
<dbReference type="GO" id="GO:0015293">
    <property type="term" value="F:symporter activity"/>
    <property type="evidence" value="ECO:0007669"/>
    <property type="project" value="TreeGrafter"/>
</dbReference>
<dbReference type="AlphaFoldDB" id="M7XBT2"/>
<feature type="transmembrane region" description="Helical" evidence="7">
    <location>
        <begin position="6"/>
        <end position="22"/>
    </location>
</feature>
<accession>M7XBT2</accession>
<dbReference type="OrthoDB" id="9766455at2"/>
<evidence type="ECO:0000259" key="10">
    <source>
        <dbReference type="Pfam" id="PF07670"/>
    </source>
</evidence>
<comment type="caution">
    <text evidence="11">The sequence shown here is derived from an EMBL/GenBank/DDBJ whole genome shotgun (WGS) entry which is preliminary data.</text>
</comment>
<evidence type="ECO:0000256" key="6">
    <source>
        <dbReference type="ARBA" id="ARBA00023136"/>
    </source>
</evidence>
<dbReference type="RefSeq" id="WP_008628596.1">
    <property type="nucleotide sequence ID" value="NZ_AMZY02000013.1"/>
</dbReference>
<feature type="transmembrane region" description="Helical" evidence="7">
    <location>
        <begin position="29"/>
        <end position="46"/>
    </location>
</feature>
<feature type="transmembrane region" description="Helical" evidence="7">
    <location>
        <begin position="107"/>
        <end position="126"/>
    </location>
</feature>
<feature type="transmembrane region" description="Helical" evidence="7">
    <location>
        <begin position="260"/>
        <end position="282"/>
    </location>
</feature>
<dbReference type="GO" id="GO:0005337">
    <property type="term" value="F:nucleoside transmembrane transporter activity"/>
    <property type="evidence" value="ECO:0007669"/>
    <property type="project" value="InterPro"/>
</dbReference>
<feature type="transmembrane region" description="Helical" evidence="7">
    <location>
        <begin position="369"/>
        <end position="394"/>
    </location>
</feature>
<evidence type="ECO:0000259" key="8">
    <source>
        <dbReference type="Pfam" id="PF01773"/>
    </source>
</evidence>
<evidence type="ECO:0000256" key="7">
    <source>
        <dbReference type="SAM" id="Phobius"/>
    </source>
</evidence>
<dbReference type="InParanoid" id="M7XBT2"/>
<dbReference type="Pfam" id="PF07662">
    <property type="entry name" value="Nucleos_tra2_C"/>
    <property type="match status" value="1"/>
</dbReference>
<feature type="transmembrane region" description="Helical" evidence="7">
    <location>
        <begin position="166"/>
        <end position="188"/>
    </location>
</feature>
<dbReference type="eggNOG" id="COG1972">
    <property type="taxonomic scope" value="Bacteria"/>
</dbReference>
<dbReference type="GO" id="GO:0005886">
    <property type="term" value="C:plasma membrane"/>
    <property type="evidence" value="ECO:0007669"/>
    <property type="project" value="UniProtKB-SubCell"/>
</dbReference>
<name>M7XBT2_9BACT</name>
<evidence type="ECO:0000256" key="1">
    <source>
        <dbReference type="ARBA" id="ARBA00004651"/>
    </source>
</evidence>
<feature type="transmembrane region" description="Helical" evidence="7">
    <location>
        <begin position="200"/>
        <end position="218"/>
    </location>
</feature>
<dbReference type="Proteomes" id="UP000010953">
    <property type="component" value="Unassembled WGS sequence"/>
</dbReference>
<reference evidence="11" key="1">
    <citation type="submission" date="2013-01" db="EMBL/GenBank/DDBJ databases">
        <title>Genome assembly of Mariniradius saccharolyticus AK6.</title>
        <authorList>
            <person name="Vaidya B."/>
            <person name="Khatri I."/>
            <person name="Tanuku N.R.S."/>
            <person name="Subramanian S."/>
            <person name="Pinnaka A."/>
        </authorList>
    </citation>
    <scope>NUCLEOTIDE SEQUENCE [LARGE SCALE GENOMIC DNA]</scope>
    <source>
        <strain evidence="11">AK6</strain>
    </source>
</reference>
<dbReference type="STRING" id="1239962.C943_01061"/>
<protein>
    <submittedName>
        <fullName evidence="11">Nucleoside permease NupC</fullName>
    </submittedName>
</protein>
<dbReference type="PANTHER" id="PTHR10590">
    <property type="entry name" value="SODIUM/NUCLEOSIDE COTRANSPORTER"/>
    <property type="match status" value="1"/>
</dbReference>
<evidence type="ECO:0000259" key="9">
    <source>
        <dbReference type="Pfam" id="PF07662"/>
    </source>
</evidence>
<dbReference type="InterPro" id="IPR008276">
    <property type="entry name" value="C_nuclsd_transpt"/>
</dbReference>
<dbReference type="InterPro" id="IPR011657">
    <property type="entry name" value="CNT_C_dom"/>
</dbReference>
<dbReference type="InterPro" id="IPR011642">
    <property type="entry name" value="Gate_dom"/>
</dbReference>